<evidence type="ECO:0000256" key="13">
    <source>
        <dbReference type="ARBA" id="ARBA00023002"/>
    </source>
</evidence>
<evidence type="ECO:0000256" key="7">
    <source>
        <dbReference type="ARBA" id="ARBA00022617"/>
    </source>
</evidence>
<comment type="similarity">
    <text evidence="4">Belongs to the cytochrome c-552 family.</text>
</comment>
<dbReference type="GO" id="GO:0019645">
    <property type="term" value="P:anaerobic electron transport chain"/>
    <property type="evidence" value="ECO:0007669"/>
    <property type="project" value="TreeGrafter"/>
</dbReference>
<dbReference type="Gene3D" id="1.10.1130.10">
    <property type="entry name" value="Flavocytochrome C3, Chain A"/>
    <property type="match status" value="1"/>
</dbReference>
<evidence type="ECO:0000313" key="19">
    <source>
        <dbReference type="Proteomes" id="UP000095591"/>
    </source>
</evidence>
<protein>
    <recommendedName>
        <fullName evidence="16">Cytochrome c-552</fullName>
        <ecNumber evidence="5">1.7.2.2</ecNumber>
    </recommendedName>
    <alternativeName>
        <fullName evidence="17">Ammonia-forming cytochrome c nitrite reductase</fullName>
    </alternativeName>
</protein>
<dbReference type="EC" id="1.7.2.2" evidence="5"/>
<evidence type="ECO:0000256" key="12">
    <source>
        <dbReference type="ARBA" id="ARBA00022982"/>
    </source>
</evidence>
<keyword evidence="9" id="KW-0732">Signal</keyword>
<keyword evidence="6" id="KW-0813">Transport</keyword>
<dbReference type="GO" id="GO:0030288">
    <property type="term" value="C:outer membrane-bounded periplasmic space"/>
    <property type="evidence" value="ECO:0007669"/>
    <property type="project" value="TreeGrafter"/>
</dbReference>
<evidence type="ECO:0000256" key="16">
    <source>
        <dbReference type="ARBA" id="ARBA00070461"/>
    </source>
</evidence>
<keyword evidence="11" id="KW-0106">Calcium</keyword>
<dbReference type="Gene3D" id="1.20.140.10">
    <property type="entry name" value="Butyryl-CoA Dehydrogenase, subunit A, domain 3"/>
    <property type="match status" value="1"/>
</dbReference>
<dbReference type="SUPFAM" id="SSF48695">
    <property type="entry name" value="Multiheme cytochromes"/>
    <property type="match status" value="1"/>
</dbReference>
<dbReference type="InterPro" id="IPR036280">
    <property type="entry name" value="Multihaem_cyt_sf"/>
</dbReference>
<evidence type="ECO:0000256" key="10">
    <source>
        <dbReference type="ARBA" id="ARBA00022764"/>
    </source>
</evidence>
<dbReference type="PIRSF" id="PIRSF000243">
    <property type="entry name" value="Cyt_c552"/>
    <property type="match status" value="1"/>
</dbReference>
<dbReference type="GO" id="GO:0046872">
    <property type="term" value="F:metal ion binding"/>
    <property type="evidence" value="ECO:0007669"/>
    <property type="project" value="UniProtKB-KW"/>
</dbReference>
<gene>
    <name evidence="18" type="primary">nrfA_1</name>
    <name evidence="18" type="ORF">ERS852429_02798</name>
</gene>
<evidence type="ECO:0000256" key="5">
    <source>
        <dbReference type="ARBA" id="ARBA00011887"/>
    </source>
</evidence>
<keyword evidence="13 18" id="KW-0560">Oxidoreductase</keyword>
<evidence type="ECO:0000256" key="15">
    <source>
        <dbReference type="ARBA" id="ARBA00049131"/>
    </source>
</evidence>
<comment type="catalytic activity">
    <reaction evidence="15">
        <text>6 Fe(III)-[cytochrome c] + NH4(+) + 2 H2O = 6 Fe(II)-[cytochrome c] + nitrite + 8 H(+)</text>
        <dbReference type="Rhea" id="RHEA:13089"/>
        <dbReference type="Rhea" id="RHEA-COMP:10350"/>
        <dbReference type="Rhea" id="RHEA-COMP:14399"/>
        <dbReference type="ChEBI" id="CHEBI:15377"/>
        <dbReference type="ChEBI" id="CHEBI:15378"/>
        <dbReference type="ChEBI" id="CHEBI:16301"/>
        <dbReference type="ChEBI" id="CHEBI:28938"/>
        <dbReference type="ChEBI" id="CHEBI:29033"/>
        <dbReference type="ChEBI" id="CHEBI:29034"/>
        <dbReference type="EC" id="1.7.2.2"/>
    </reaction>
</comment>
<comment type="pathway">
    <text evidence="3">Nitrogen metabolism; nitrate reduction (assimilation).</text>
</comment>
<name>A0A173VC28_PARDI</name>
<evidence type="ECO:0000256" key="1">
    <source>
        <dbReference type="ARBA" id="ARBA00001926"/>
    </source>
</evidence>
<evidence type="ECO:0000256" key="11">
    <source>
        <dbReference type="ARBA" id="ARBA00022837"/>
    </source>
</evidence>
<dbReference type="Pfam" id="PF02335">
    <property type="entry name" value="Cytochrom_C552"/>
    <property type="match status" value="1"/>
</dbReference>
<dbReference type="PANTHER" id="PTHR30633:SF0">
    <property type="entry name" value="CYTOCHROME C-552"/>
    <property type="match status" value="1"/>
</dbReference>
<proteinExistence type="inferred from homology"/>
<keyword evidence="10" id="KW-0574">Periplasm</keyword>
<accession>A0A173VC28</accession>
<evidence type="ECO:0000313" key="18">
    <source>
        <dbReference type="EMBL" id="CUN23817.1"/>
    </source>
</evidence>
<evidence type="ECO:0000256" key="9">
    <source>
        <dbReference type="ARBA" id="ARBA00022729"/>
    </source>
</evidence>
<dbReference type="RefSeq" id="WP_057319641.1">
    <property type="nucleotide sequence ID" value="NZ_CYXP01000006.1"/>
</dbReference>
<dbReference type="AlphaFoldDB" id="A0A173VC28"/>
<comment type="cofactor">
    <cofactor evidence="1">
        <name>heme c</name>
        <dbReference type="ChEBI" id="CHEBI:61717"/>
    </cofactor>
</comment>
<dbReference type="CDD" id="cd00548">
    <property type="entry name" value="NrfA-like"/>
    <property type="match status" value="1"/>
</dbReference>
<keyword evidence="8" id="KW-0479">Metal-binding</keyword>
<evidence type="ECO:0000256" key="3">
    <source>
        <dbReference type="ARBA" id="ARBA00005096"/>
    </source>
</evidence>
<reference evidence="18 19" key="1">
    <citation type="submission" date="2015-09" db="EMBL/GenBank/DDBJ databases">
        <authorList>
            <consortium name="Pathogen Informatics"/>
        </authorList>
    </citation>
    <scope>NUCLEOTIDE SEQUENCE [LARGE SCALE GENOMIC DNA]</scope>
    <source>
        <strain evidence="18 19">2789STDY5608872</strain>
    </source>
</reference>
<dbReference type="PANTHER" id="PTHR30633">
    <property type="entry name" value="CYTOCHROME C-552 RESPIRATORY NITRITE REDUCTASE"/>
    <property type="match status" value="1"/>
</dbReference>
<evidence type="ECO:0000256" key="6">
    <source>
        <dbReference type="ARBA" id="ARBA00022448"/>
    </source>
</evidence>
<organism evidence="18 19">
    <name type="scientific">Parabacteroides distasonis</name>
    <dbReference type="NCBI Taxonomy" id="823"/>
    <lineage>
        <taxon>Bacteria</taxon>
        <taxon>Pseudomonadati</taxon>
        <taxon>Bacteroidota</taxon>
        <taxon>Bacteroidia</taxon>
        <taxon>Bacteroidales</taxon>
        <taxon>Tannerellaceae</taxon>
        <taxon>Parabacteroides</taxon>
    </lineage>
</organism>
<dbReference type="NCBIfam" id="NF008339">
    <property type="entry name" value="PRK11125.1"/>
    <property type="match status" value="1"/>
</dbReference>
<dbReference type="Proteomes" id="UP000095591">
    <property type="component" value="Unassembled WGS sequence"/>
</dbReference>
<evidence type="ECO:0000256" key="8">
    <source>
        <dbReference type="ARBA" id="ARBA00022723"/>
    </source>
</evidence>
<evidence type="ECO:0000256" key="14">
    <source>
        <dbReference type="ARBA" id="ARBA00023004"/>
    </source>
</evidence>
<dbReference type="EMBL" id="CYXP01000006">
    <property type="protein sequence ID" value="CUN23817.1"/>
    <property type="molecule type" value="Genomic_DNA"/>
</dbReference>
<keyword evidence="12" id="KW-0249">Electron transport</keyword>
<keyword evidence="14" id="KW-0408">Iron</keyword>
<dbReference type="GO" id="GO:0042279">
    <property type="term" value="F:nitrite reductase (cytochrome, ammonia-forming) activity"/>
    <property type="evidence" value="ECO:0007669"/>
    <property type="project" value="UniProtKB-EC"/>
</dbReference>
<evidence type="ECO:0000256" key="17">
    <source>
        <dbReference type="ARBA" id="ARBA00075247"/>
    </source>
</evidence>
<sequence length="486" mass="55642">MKAHYKTSIAISLIVIIVLVILRTTVTGQDSIKFIDDTDDQPIDQQNSDSIDLRYSNEYQSWKQTSDTTFRSLFNGNQQADILAEHPGMMVLWAGYAFSKDYLSPRGHMYSIEDLYKSLRTGAPMTPTSGPQPAACWACKSPDIPRLLTTTDAKTLYKKKWAELGNEIVNPIGCADCHEPQSMGLRVTRSFLKSAYKRNGLRIEDATEQEMRSLVCAQCHAEYYFQGEDRILALPWDQGYTVENIEAYYDSINFTDFTHKLSRAHLIKAQHPDFELFQMGIHGQRGVSCRECHMPAVGEDENRYNNHHIKSPLAMIDRTCQACHRESEEILRKDVYERQNKVYAIRMRVEEELTKAHIEAKFAWDKGATESQMKNVLKLLRQAQWRWDFAVASHGAAFHAPQEVTRILGSGLDKSTQARIQIMKVLAQLGYTQDVPMPDISTKAKAQQYIGLDMEAEQRAKQKFLETVIPQWQEEARANKRFIEGN</sequence>
<keyword evidence="7" id="KW-0349">Heme</keyword>
<evidence type="ECO:0000256" key="2">
    <source>
        <dbReference type="ARBA" id="ARBA00004418"/>
    </source>
</evidence>
<dbReference type="GO" id="GO:0020037">
    <property type="term" value="F:heme binding"/>
    <property type="evidence" value="ECO:0007669"/>
    <property type="project" value="TreeGrafter"/>
</dbReference>
<evidence type="ECO:0000256" key="4">
    <source>
        <dbReference type="ARBA" id="ARBA00009288"/>
    </source>
</evidence>
<dbReference type="FunFam" id="1.20.140.10:FF:000014">
    <property type="entry name" value="Cytochrome c-552"/>
    <property type="match status" value="1"/>
</dbReference>
<dbReference type="InterPro" id="IPR003321">
    <property type="entry name" value="Cyt_c552"/>
</dbReference>
<comment type="subcellular location">
    <subcellularLocation>
        <location evidence="2">Periplasm</location>
    </subcellularLocation>
</comment>